<evidence type="ECO:0000313" key="2">
    <source>
        <dbReference type="Proteomes" id="UP000023435"/>
    </source>
</evidence>
<comment type="caution">
    <text evidence="1">The sequence shown here is derived from an EMBL/GenBank/DDBJ whole genome shotgun (WGS) entry which is preliminary data.</text>
</comment>
<proteinExistence type="predicted"/>
<sequence length="45" mass="4922">MSINFNHQLGTYVAQDSVGQVVGIYSPQEHGDIAGFRNAMARLND</sequence>
<dbReference type="Proteomes" id="UP000023435">
    <property type="component" value="Unassembled WGS sequence"/>
</dbReference>
<keyword evidence="2" id="KW-1185">Reference proteome</keyword>
<accession>A0A120AFX8</accession>
<name>A0A120AFX8_9GAMM</name>
<dbReference type="EMBL" id="JAJA02000001">
    <property type="protein sequence ID" value="KWS03726.1"/>
    <property type="molecule type" value="Genomic_DNA"/>
</dbReference>
<dbReference type="AlphaFoldDB" id="A0A120AFX8"/>
<dbReference type="RefSeq" id="WP_160329585.1">
    <property type="nucleotide sequence ID" value="NZ_JAJA02000001.1"/>
</dbReference>
<organism evidence="1 2">
    <name type="scientific">Lysobacter capsici AZ78</name>
    <dbReference type="NCBI Taxonomy" id="1444315"/>
    <lineage>
        <taxon>Bacteria</taxon>
        <taxon>Pseudomonadati</taxon>
        <taxon>Pseudomonadota</taxon>
        <taxon>Gammaproteobacteria</taxon>
        <taxon>Lysobacterales</taxon>
        <taxon>Lysobacteraceae</taxon>
        <taxon>Lysobacter</taxon>
    </lineage>
</organism>
<gene>
    <name evidence="1" type="ORF">AZ78_1275</name>
</gene>
<evidence type="ECO:0000313" key="1">
    <source>
        <dbReference type="EMBL" id="KWS03726.1"/>
    </source>
</evidence>
<protein>
    <submittedName>
        <fullName evidence="1">Uncharacterized protein</fullName>
    </submittedName>
</protein>
<reference evidence="1 2" key="1">
    <citation type="journal article" date="2014" name="Genome Announc.">
        <title>Draft Genome Sequence of Lysobacter capsici AZ78, a Bacterium Antagonistic to Plant-Pathogenic Oomycetes.</title>
        <authorList>
            <person name="Puopolo G."/>
            <person name="Sonego P."/>
            <person name="Engelen K."/>
            <person name="Pertot I."/>
        </authorList>
    </citation>
    <scope>NUCLEOTIDE SEQUENCE [LARGE SCALE GENOMIC DNA]</scope>
    <source>
        <strain evidence="1 2">AZ78</strain>
    </source>
</reference>